<accession>A0ABU6GJN9</accession>
<feature type="domain" description="N-acetyltransferase" evidence="1">
    <location>
        <begin position="6"/>
        <end position="47"/>
    </location>
</feature>
<evidence type="ECO:0000259" key="1">
    <source>
        <dbReference type="Pfam" id="PF13302"/>
    </source>
</evidence>
<dbReference type="Proteomes" id="UP001344632">
    <property type="component" value="Unassembled WGS sequence"/>
</dbReference>
<dbReference type="SUPFAM" id="SSF55729">
    <property type="entry name" value="Acyl-CoA N-acyltransferases (Nat)"/>
    <property type="match status" value="1"/>
</dbReference>
<gene>
    <name evidence="2" type="ORF">P4H66_08865</name>
</gene>
<keyword evidence="3" id="KW-1185">Reference proteome</keyword>
<dbReference type="InterPro" id="IPR016181">
    <property type="entry name" value="Acyl_CoA_acyltransferase"/>
</dbReference>
<dbReference type="Pfam" id="PF13302">
    <property type="entry name" value="Acetyltransf_3"/>
    <property type="match status" value="1"/>
</dbReference>
<protein>
    <submittedName>
        <fullName evidence="2">GNAT family protein</fullName>
    </submittedName>
</protein>
<evidence type="ECO:0000313" key="2">
    <source>
        <dbReference type="EMBL" id="MEC0239955.1"/>
    </source>
</evidence>
<evidence type="ECO:0000313" key="3">
    <source>
        <dbReference type="Proteomes" id="UP001344632"/>
    </source>
</evidence>
<organism evidence="2 3">
    <name type="scientific">Paenibacillus dokdonensis</name>
    <dbReference type="NCBI Taxonomy" id="2567944"/>
    <lineage>
        <taxon>Bacteria</taxon>
        <taxon>Bacillati</taxon>
        <taxon>Bacillota</taxon>
        <taxon>Bacilli</taxon>
        <taxon>Bacillales</taxon>
        <taxon>Paenibacillaceae</taxon>
        <taxon>Paenibacillus</taxon>
    </lineage>
</organism>
<dbReference type="EMBL" id="JARLKZ010000005">
    <property type="protein sequence ID" value="MEC0239955.1"/>
    <property type="molecule type" value="Genomic_DNA"/>
</dbReference>
<dbReference type="InterPro" id="IPR000182">
    <property type="entry name" value="GNAT_dom"/>
</dbReference>
<sequence length="48" mass="5637">MIVGGAENWGKGYCSEGVKLLLDYVFYEMNFHRVSLKVFSFNDRVFRL</sequence>
<name>A0ABU6GJN9_9BACL</name>
<reference evidence="2 3" key="1">
    <citation type="submission" date="2023-03" db="EMBL/GenBank/DDBJ databases">
        <title>Bacillus Genome Sequencing.</title>
        <authorList>
            <person name="Dunlap C."/>
        </authorList>
    </citation>
    <scope>NUCLEOTIDE SEQUENCE [LARGE SCALE GENOMIC DNA]</scope>
    <source>
        <strain evidence="2 3">BD-525</strain>
    </source>
</reference>
<dbReference type="Gene3D" id="3.40.630.30">
    <property type="match status" value="1"/>
</dbReference>
<comment type="caution">
    <text evidence="2">The sequence shown here is derived from an EMBL/GenBank/DDBJ whole genome shotgun (WGS) entry which is preliminary data.</text>
</comment>
<proteinExistence type="predicted"/>